<keyword evidence="5 8" id="KW-0862">Zinc</keyword>
<evidence type="ECO:0000256" key="8">
    <source>
        <dbReference type="PIRNR" id="PIRNR006113"/>
    </source>
</evidence>
<evidence type="ECO:0000313" key="12">
    <source>
        <dbReference type="Proteomes" id="UP000712007"/>
    </source>
</evidence>
<evidence type="ECO:0000256" key="9">
    <source>
        <dbReference type="PIRSR" id="PIRSR006113-1"/>
    </source>
</evidence>
<name>A0A940DKD4_9BACT</name>
<evidence type="ECO:0000256" key="4">
    <source>
        <dbReference type="ARBA" id="ARBA00022723"/>
    </source>
</evidence>
<keyword evidence="4 8" id="KW-0479">Metal-binding</keyword>
<dbReference type="PANTHER" id="PTHR12589">
    <property type="entry name" value="PYRUVOYL TETRAHYDROBIOPTERIN SYNTHASE"/>
    <property type="match status" value="1"/>
</dbReference>
<feature type="active site" description="Charge relay system" evidence="9">
    <location>
        <position position="100"/>
    </location>
</feature>
<dbReference type="EC" id="4.-.-.-" evidence="8"/>
<gene>
    <name evidence="11" type="primary">queD</name>
    <name evidence="11" type="ORF">IAC51_07805</name>
</gene>
<comment type="similarity">
    <text evidence="2 8">Belongs to the PTPS family. QueD subfamily.</text>
</comment>
<dbReference type="Proteomes" id="UP000712007">
    <property type="component" value="Unassembled WGS sequence"/>
</dbReference>
<dbReference type="PANTHER" id="PTHR12589:SF7">
    <property type="entry name" value="6-PYRUVOYL TETRAHYDROBIOPTERIN SYNTHASE"/>
    <property type="match status" value="1"/>
</dbReference>
<keyword evidence="6 8" id="KW-0456">Lyase</keyword>
<feature type="active site" description="Charge relay system" evidence="9">
    <location>
        <position position="65"/>
    </location>
</feature>
<dbReference type="EMBL" id="JADIMV010000134">
    <property type="protein sequence ID" value="MBO8440539.1"/>
    <property type="molecule type" value="Genomic_DNA"/>
</dbReference>
<reference evidence="11" key="1">
    <citation type="submission" date="2020-10" db="EMBL/GenBank/DDBJ databases">
        <authorList>
            <person name="Gilroy R."/>
        </authorList>
    </citation>
    <scope>NUCLEOTIDE SEQUENCE</scope>
    <source>
        <strain evidence="11">3924</strain>
    </source>
</reference>
<dbReference type="InterPro" id="IPR007115">
    <property type="entry name" value="6-PTP_synth/QueD"/>
</dbReference>
<evidence type="ECO:0000256" key="7">
    <source>
        <dbReference type="ARBA" id="ARBA00048807"/>
    </source>
</evidence>
<dbReference type="GO" id="GO:0070497">
    <property type="term" value="F:6-carboxytetrahydropterin synthase activity"/>
    <property type="evidence" value="ECO:0007669"/>
    <property type="project" value="UniProtKB-EC"/>
</dbReference>
<dbReference type="GO" id="GO:0046872">
    <property type="term" value="F:metal ion binding"/>
    <property type="evidence" value="ECO:0007669"/>
    <property type="project" value="UniProtKB-KW"/>
</dbReference>
<dbReference type="AlphaFoldDB" id="A0A940DKD4"/>
<feature type="binding site" evidence="10">
    <location>
        <position position="28"/>
    </location>
    <ligand>
        <name>Zn(2+)</name>
        <dbReference type="ChEBI" id="CHEBI:29105"/>
    </ligand>
</feature>
<evidence type="ECO:0000256" key="10">
    <source>
        <dbReference type="PIRSR" id="PIRSR006113-2"/>
    </source>
</evidence>
<evidence type="ECO:0000256" key="2">
    <source>
        <dbReference type="ARBA" id="ARBA00008900"/>
    </source>
</evidence>
<dbReference type="NCBIfam" id="TIGR03367">
    <property type="entry name" value="queuosine_QueD"/>
    <property type="match status" value="1"/>
</dbReference>
<dbReference type="PIRSF" id="PIRSF006113">
    <property type="entry name" value="PTP_synth"/>
    <property type="match status" value="1"/>
</dbReference>
<dbReference type="GO" id="GO:0008616">
    <property type="term" value="P:tRNA queuosine(34) biosynthetic process"/>
    <property type="evidence" value="ECO:0007669"/>
    <property type="project" value="UniProtKB-KW"/>
</dbReference>
<accession>A0A940DKD4</accession>
<comment type="catalytic activity">
    <reaction evidence="7 8">
        <text>7,8-dihydroneopterin 3'-triphosphate + H2O = 6-carboxy-5,6,7,8-tetrahydropterin + triphosphate + acetaldehyde + 2 H(+)</text>
        <dbReference type="Rhea" id="RHEA:27966"/>
        <dbReference type="ChEBI" id="CHEBI:15343"/>
        <dbReference type="ChEBI" id="CHEBI:15377"/>
        <dbReference type="ChEBI" id="CHEBI:15378"/>
        <dbReference type="ChEBI" id="CHEBI:18036"/>
        <dbReference type="ChEBI" id="CHEBI:58462"/>
        <dbReference type="ChEBI" id="CHEBI:61032"/>
        <dbReference type="EC" id="4.1.2.50"/>
    </reaction>
</comment>
<feature type="active site" description="Proton acceptor" evidence="9">
    <location>
        <position position="24"/>
    </location>
</feature>
<protein>
    <recommendedName>
        <fullName evidence="3 8">6-carboxy-5,6,7,8-tetrahydropterin synthase</fullName>
        <ecNumber evidence="8">4.-.-.-</ecNumber>
    </recommendedName>
</protein>
<proteinExistence type="inferred from homology"/>
<dbReference type="SUPFAM" id="SSF55620">
    <property type="entry name" value="Tetrahydrobiopterin biosynthesis enzymes-like"/>
    <property type="match status" value="1"/>
</dbReference>
<organism evidence="11 12">
    <name type="scientific">Candidatus Aphodosoma intestinipullorum</name>
    <dbReference type="NCBI Taxonomy" id="2840674"/>
    <lineage>
        <taxon>Bacteria</taxon>
        <taxon>Pseudomonadati</taxon>
        <taxon>Bacteroidota</taxon>
        <taxon>Bacteroidia</taxon>
        <taxon>Bacteroidales</taxon>
        <taxon>Candidatus Aphodosoma</taxon>
    </lineage>
</organism>
<evidence type="ECO:0000256" key="5">
    <source>
        <dbReference type="ARBA" id="ARBA00022833"/>
    </source>
</evidence>
<comment type="caution">
    <text evidence="11">The sequence shown here is derived from an EMBL/GenBank/DDBJ whole genome shotgun (WGS) entry which is preliminary data.</text>
</comment>
<evidence type="ECO:0000256" key="1">
    <source>
        <dbReference type="ARBA" id="ARBA00005061"/>
    </source>
</evidence>
<dbReference type="Gene3D" id="3.30.479.10">
    <property type="entry name" value="6-pyruvoyl tetrahydropterin synthase/QueD"/>
    <property type="match status" value="1"/>
</dbReference>
<dbReference type="Pfam" id="PF01242">
    <property type="entry name" value="PTPS"/>
    <property type="match status" value="1"/>
</dbReference>
<keyword evidence="8" id="KW-0671">Queuosine biosynthesis</keyword>
<comment type="pathway">
    <text evidence="1 8">Purine metabolism; 7-cyano-7-deazaguanine biosynthesis.</text>
</comment>
<sequence>MYEIRKRIEISAAHRLVLDYESKCGDLHGHNWVIDLLLRSESLDANGMVMDFTEIKRRIVDLLDHKVLNDVVDFNPTAENLAKFICDRLQPYCCRVDVQESEHNTASYIR</sequence>
<feature type="binding site" evidence="10">
    <location>
        <position position="30"/>
    </location>
    <ligand>
        <name>Zn(2+)</name>
        <dbReference type="ChEBI" id="CHEBI:29105"/>
    </ligand>
</feature>
<evidence type="ECO:0000256" key="3">
    <source>
        <dbReference type="ARBA" id="ARBA00018141"/>
    </source>
</evidence>
<evidence type="ECO:0000313" key="11">
    <source>
        <dbReference type="EMBL" id="MBO8440539.1"/>
    </source>
</evidence>
<feature type="binding site" evidence="10">
    <location>
        <position position="14"/>
    </location>
    <ligand>
        <name>Zn(2+)</name>
        <dbReference type="ChEBI" id="CHEBI:29105"/>
    </ligand>
</feature>
<dbReference type="InterPro" id="IPR038418">
    <property type="entry name" value="6-PTP_synth/QueD_sf"/>
</dbReference>
<comment type="cofactor">
    <cofactor evidence="8 10">
        <name>Zn(2+)</name>
        <dbReference type="ChEBI" id="CHEBI:29105"/>
    </cofactor>
    <text evidence="8 10">Binds 1 zinc ion per subunit.</text>
</comment>
<reference evidence="11" key="2">
    <citation type="journal article" date="2021" name="PeerJ">
        <title>Extensive microbial diversity within the chicken gut microbiome revealed by metagenomics and culture.</title>
        <authorList>
            <person name="Gilroy R."/>
            <person name="Ravi A."/>
            <person name="Getino M."/>
            <person name="Pursley I."/>
            <person name="Horton D.L."/>
            <person name="Alikhan N.F."/>
            <person name="Baker D."/>
            <person name="Gharbi K."/>
            <person name="Hall N."/>
            <person name="Watson M."/>
            <person name="Adriaenssens E.M."/>
            <person name="Foster-Nyarko E."/>
            <person name="Jarju S."/>
            <person name="Secka A."/>
            <person name="Antonio M."/>
            <person name="Oren A."/>
            <person name="Chaudhuri R.R."/>
            <person name="La Ragione R."/>
            <person name="Hildebrand F."/>
            <person name="Pallen M.J."/>
        </authorList>
    </citation>
    <scope>NUCLEOTIDE SEQUENCE</scope>
    <source>
        <strain evidence="11">3924</strain>
    </source>
</reference>
<evidence type="ECO:0000256" key="6">
    <source>
        <dbReference type="ARBA" id="ARBA00023239"/>
    </source>
</evidence>